<reference evidence="2 3" key="1">
    <citation type="submission" date="2015-01" db="EMBL/GenBank/DDBJ databases">
        <title>Genome Assembly of Bacillus badius MTCC 1458.</title>
        <authorList>
            <person name="Verma A."/>
            <person name="Khatri I."/>
            <person name="Mual P."/>
            <person name="Subramanian S."/>
            <person name="Krishnamurthi S."/>
        </authorList>
    </citation>
    <scope>NUCLEOTIDE SEQUENCE [LARGE SCALE GENOMIC DNA]</scope>
    <source>
        <strain evidence="2 3">MTCC 1458</strain>
    </source>
</reference>
<protein>
    <recommendedName>
        <fullName evidence="4">DUF5673 domain-containing protein</fullName>
    </recommendedName>
</protein>
<dbReference type="Proteomes" id="UP000031982">
    <property type="component" value="Unassembled WGS sequence"/>
</dbReference>
<evidence type="ECO:0000313" key="2">
    <source>
        <dbReference type="EMBL" id="KIL77257.1"/>
    </source>
</evidence>
<keyword evidence="1" id="KW-1133">Transmembrane helix</keyword>
<accession>A0ABR5AR69</accession>
<evidence type="ECO:0008006" key="4">
    <source>
        <dbReference type="Google" id="ProtNLM"/>
    </source>
</evidence>
<proteinExistence type="predicted"/>
<sequence length="205" mass="23719">MVIELNVFAVVLCLFVISCQAYKLIQLLLKMKQEKLAPITAQELAVLRKYPQKPVDAPVYSKQRTGLIIECSMLLFLMVVLFMGLFFDKFDWPFFFFILLPFSYSNDVLNLFAVVEGGLLSGNRFIAWDQIKSFQFVPIDLNHRYYGFDKEVNEGYELIIKRKVCSTSCIVTSAEMKEKLTALLHEHASRLKEQEKAHIHAKESH</sequence>
<evidence type="ECO:0000256" key="1">
    <source>
        <dbReference type="SAM" id="Phobius"/>
    </source>
</evidence>
<organism evidence="2 3">
    <name type="scientific">Bacillus badius</name>
    <dbReference type="NCBI Taxonomy" id="1455"/>
    <lineage>
        <taxon>Bacteria</taxon>
        <taxon>Bacillati</taxon>
        <taxon>Bacillota</taxon>
        <taxon>Bacilli</taxon>
        <taxon>Bacillales</taxon>
        <taxon>Bacillaceae</taxon>
        <taxon>Pseudobacillus</taxon>
    </lineage>
</organism>
<evidence type="ECO:0000313" key="3">
    <source>
        <dbReference type="Proteomes" id="UP000031982"/>
    </source>
</evidence>
<feature type="transmembrane region" description="Helical" evidence="1">
    <location>
        <begin position="67"/>
        <end position="87"/>
    </location>
</feature>
<keyword evidence="1" id="KW-0812">Transmembrane</keyword>
<feature type="transmembrane region" description="Helical" evidence="1">
    <location>
        <begin position="6"/>
        <end position="25"/>
    </location>
</feature>
<dbReference type="EMBL" id="JXLP01000016">
    <property type="protein sequence ID" value="KIL77257.1"/>
    <property type="molecule type" value="Genomic_DNA"/>
</dbReference>
<gene>
    <name evidence="2" type="ORF">SD77_1704</name>
</gene>
<comment type="caution">
    <text evidence="2">The sequence shown here is derived from an EMBL/GenBank/DDBJ whole genome shotgun (WGS) entry which is preliminary data.</text>
</comment>
<keyword evidence="1" id="KW-0472">Membrane</keyword>
<feature type="transmembrane region" description="Helical" evidence="1">
    <location>
        <begin position="93"/>
        <end position="115"/>
    </location>
</feature>
<name>A0ABR5AR69_BACBA</name>
<keyword evidence="3" id="KW-1185">Reference proteome</keyword>